<evidence type="ECO:0000256" key="2">
    <source>
        <dbReference type="SAM" id="SignalP"/>
    </source>
</evidence>
<dbReference type="STRING" id="204669.Acid345_1684"/>
<dbReference type="Gene3D" id="2.130.10.130">
    <property type="entry name" value="Integrin alpha, N-terminal"/>
    <property type="match status" value="2"/>
</dbReference>
<dbReference type="InterPro" id="IPR028994">
    <property type="entry name" value="Integrin_alpha_N"/>
</dbReference>
<dbReference type="InterPro" id="IPR011519">
    <property type="entry name" value="UnbV_ASPIC"/>
</dbReference>
<dbReference type="InterPro" id="IPR013517">
    <property type="entry name" value="FG-GAP"/>
</dbReference>
<protein>
    <submittedName>
        <fullName evidence="4">ASPIC/UnbV</fullName>
    </submittedName>
</protein>
<dbReference type="Proteomes" id="UP000002432">
    <property type="component" value="Chromosome"/>
</dbReference>
<name>Q1IR15_KORVE</name>
<dbReference type="EnsemblBacteria" id="ABF40685">
    <property type="protein sequence ID" value="ABF40685"/>
    <property type="gene ID" value="Acid345_1684"/>
</dbReference>
<dbReference type="SUPFAM" id="SSF69318">
    <property type="entry name" value="Integrin alpha N-terminal domain"/>
    <property type="match status" value="1"/>
</dbReference>
<evidence type="ECO:0000259" key="3">
    <source>
        <dbReference type="Pfam" id="PF07593"/>
    </source>
</evidence>
<evidence type="ECO:0000256" key="1">
    <source>
        <dbReference type="ARBA" id="ARBA00022729"/>
    </source>
</evidence>
<feature type="domain" description="ASPIC/UnbV" evidence="3">
    <location>
        <begin position="475"/>
        <end position="541"/>
    </location>
</feature>
<dbReference type="PANTHER" id="PTHR16026">
    <property type="entry name" value="CARTILAGE ACIDIC PROTEIN 1"/>
    <property type="match status" value="1"/>
</dbReference>
<evidence type="ECO:0000313" key="4">
    <source>
        <dbReference type="EMBL" id="ABF40685.1"/>
    </source>
</evidence>
<keyword evidence="1 2" id="KW-0732">Signal</keyword>
<dbReference type="HOGENOM" id="CLU_017657_0_0_0"/>
<dbReference type="eggNOG" id="COG0457">
    <property type="taxonomic scope" value="Bacteria"/>
</dbReference>
<dbReference type="RefSeq" id="WP_011522487.1">
    <property type="nucleotide sequence ID" value="NC_008009.1"/>
</dbReference>
<feature type="signal peptide" evidence="2">
    <location>
        <begin position="1"/>
        <end position="25"/>
    </location>
</feature>
<dbReference type="AlphaFoldDB" id="Q1IR15"/>
<dbReference type="Pfam" id="PF07593">
    <property type="entry name" value="UnbV_ASPIC"/>
    <property type="match status" value="1"/>
</dbReference>
<feature type="chain" id="PRO_5004191142" evidence="2">
    <location>
        <begin position="26"/>
        <end position="573"/>
    </location>
</feature>
<dbReference type="Pfam" id="PF13517">
    <property type="entry name" value="FG-GAP_3"/>
    <property type="match status" value="3"/>
</dbReference>
<dbReference type="InterPro" id="IPR027039">
    <property type="entry name" value="Crtac1"/>
</dbReference>
<accession>Q1IR15</accession>
<sequence length="573" mass="61030">MNKRIGKILAASILVCAAFVATAQAQITFKDITQQAGIHFTHTNGATGKKYLPETMGPGCAFLDYDNDGYPDVLLINGKTWAPGSSSTMKLYHNNHNGTFTDVTAKAGLSVPMFGLGVAVGDYDNDGYDDLFVTALGQSHLFHNNGNGTFTDVTKQAGMLGPNEFSTSAAWVDYDKDGKLDLVVANYVQWTPETDIYCTLDGSKKSYCTPEAYKGASVRLWHNLGGGKFEDATAKSGLFDSTSKSLGIAVADVNGDGWPDLIVANDTQPNKLYVNQKNGKFQESAVSAGIAFSEDGVARAGMGVDAADYDRSGKPSIIIGNFSNQMMALYHNEGNTLFVDEAPRSEVGRKSLLTLGFACFFFDYDLDGWPDIFVANGHIEPEIEKIQKRVKYSQPSHLFHNQGNGQFTEVTGQVGTALGTPKVARSAAYADIDNDGDLDLLITTNGGPAMLLRNDGATNKSLRIKLDGTRSNRDGIGAVVTVRAGNDKQAQMLRSGSGYLSASELVLTFGLGQHATADEVQITWPSGQVDHLAGVAAGQTVVVKEGGLVEQKRPYGASAAAPKAARAKIKGGK</sequence>
<reference evidence="4 5" key="1">
    <citation type="journal article" date="2009" name="Appl. Environ. Microbiol.">
        <title>Three genomes from the phylum Acidobacteria provide insight into the lifestyles of these microorganisms in soils.</title>
        <authorList>
            <person name="Ward N.L."/>
            <person name="Challacombe J.F."/>
            <person name="Janssen P.H."/>
            <person name="Henrissat B."/>
            <person name="Coutinho P.M."/>
            <person name="Wu M."/>
            <person name="Xie G."/>
            <person name="Haft D.H."/>
            <person name="Sait M."/>
            <person name="Badger J."/>
            <person name="Barabote R.D."/>
            <person name="Bradley B."/>
            <person name="Brettin T.S."/>
            <person name="Brinkac L.M."/>
            <person name="Bruce D."/>
            <person name="Creasy T."/>
            <person name="Daugherty S.C."/>
            <person name="Davidsen T.M."/>
            <person name="DeBoy R.T."/>
            <person name="Detter J.C."/>
            <person name="Dodson R.J."/>
            <person name="Durkin A.S."/>
            <person name="Ganapathy A."/>
            <person name="Gwinn-Giglio M."/>
            <person name="Han C.S."/>
            <person name="Khouri H."/>
            <person name="Kiss H."/>
            <person name="Kothari S.P."/>
            <person name="Madupu R."/>
            <person name="Nelson K.E."/>
            <person name="Nelson W.C."/>
            <person name="Paulsen I."/>
            <person name="Penn K."/>
            <person name="Ren Q."/>
            <person name="Rosovitz M.J."/>
            <person name="Selengut J.D."/>
            <person name="Shrivastava S."/>
            <person name="Sullivan S.A."/>
            <person name="Tapia R."/>
            <person name="Thompson L.S."/>
            <person name="Watkins K.L."/>
            <person name="Yang Q."/>
            <person name="Yu C."/>
            <person name="Zafar N."/>
            <person name="Zhou L."/>
            <person name="Kuske C.R."/>
        </authorList>
    </citation>
    <scope>NUCLEOTIDE SEQUENCE [LARGE SCALE GENOMIC DNA]</scope>
    <source>
        <strain evidence="4 5">Ellin345</strain>
    </source>
</reference>
<dbReference type="PANTHER" id="PTHR16026:SF0">
    <property type="entry name" value="CARTILAGE ACIDIC PROTEIN 1"/>
    <property type="match status" value="1"/>
</dbReference>
<evidence type="ECO:0000313" key="5">
    <source>
        <dbReference type="Proteomes" id="UP000002432"/>
    </source>
</evidence>
<keyword evidence="5" id="KW-1185">Reference proteome</keyword>
<gene>
    <name evidence="4" type="ordered locus">Acid345_1684</name>
</gene>
<dbReference type="KEGG" id="aba:Acid345_1684"/>
<dbReference type="EMBL" id="CP000360">
    <property type="protein sequence ID" value="ABF40685.1"/>
    <property type="molecule type" value="Genomic_DNA"/>
</dbReference>
<organism evidence="4 5">
    <name type="scientific">Koribacter versatilis (strain Ellin345)</name>
    <dbReference type="NCBI Taxonomy" id="204669"/>
    <lineage>
        <taxon>Bacteria</taxon>
        <taxon>Pseudomonadati</taxon>
        <taxon>Acidobacteriota</taxon>
        <taxon>Terriglobia</taxon>
        <taxon>Terriglobales</taxon>
        <taxon>Candidatus Korobacteraceae</taxon>
        <taxon>Candidatus Korobacter</taxon>
    </lineage>
</organism>
<dbReference type="OrthoDB" id="100785at2"/>
<proteinExistence type="predicted"/>